<feature type="non-terminal residue" evidence="2">
    <location>
        <position position="61"/>
    </location>
</feature>
<organism evidence="2 3">
    <name type="scientific">Trifolium medium</name>
    <dbReference type="NCBI Taxonomy" id="97028"/>
    <lineage>
        <taxon>Eukaryota</taxon>
        <taxon>Viridiplantae</taxon>
        <taxon>Streptophyta</taxon>
        <taxon>Embryophyta</taxon>
        <taxon>Tracheophyta</taxon>
        <taxon>Spermatophyta</taxon>
        <taxon>Magnoliopsida</taxon>
        <taxon>eudicotyledons</taxon>
        <taxon>Gunneridae</taxon>
        <taxon>Pentapetalae</taxon>
        <taxon>rosids</taxon>
        <taxon>fabids</taxon>
        <taxon>Fabales</taxon>
        <taxon>Fabaceae</taxon>
        <taxon>Papilionoideae</taxon>
        <taxon>50 kb inversion clade</taxon>
        <taxon>NPAAA clade</taxon>
        <taxon>Hologalegina</taxon>
        <taxon>IRL clade</taxon>
        <taxon>Trifolieae</taxon>
        <taxon>Trifolium</taxon>
    </lineage>
</organism>
<dbReference type="InterPro" id="IPR035897">
    <property type="entry name" value="Toll_tir_struct_dom_sf"/>
</dbReference>
<evidence type="ECO:0000313" key="3">
    <source>
        <dbReference type="Proteomes" id="UP000265520"/>
    </source>
</evidence>
<dbReference type="Proteomes" id="UP000265520">
    <property type="component" value="Unassembled WGS sequence"/>
</dbReference>
<evidence type="ECO:0000259" key="1">
    <source>
        <dbReference type="Pfam" id="PF01582"/>
    </source>
</evidence>
<dbReference type="InterPro" id="IPR000157">
    <property type="entry name" value="TIR_dom"/>
</dbReference>
<dbReference type="AlphaFoldDB" id="A0A392R9B4"/>
<reference evidence="2 3" key="1">
    <citation type="journal article" date="2018" name="Front. Plant Sci.">
        <title>Red Clover (Trifolium pratense) and Zigzag Clover (T. medium) - A Picture of Genomic Similarities and Differences.</title>
        <authorList>
            <person name="Dluhosova J."/>
            <person name="Istvanek J."/>
            <person name="Nedelnik J."/>
            <person name="Repkova J."/>
        </authorList>
    </citation>
    <scope>NUCLEOTIDE SEQUENCE [LARGE SCALE GENOMIC DNA]</scope>
    <source>
        <strain evidence="3">cv. 10/8</strain>
        <tissue evidence="2">Leaf</tissue>
    </source>
</reference>
<dbReference type="SUPFAM" id="SSF52200">
    <property type="entry name" value="Toll/Interleukin receptor TIR domain"/>
    <property type="match status" value="1"/>
</dbReference>
<dbReference type="GO" id="GO:0007165">
    <property type="term" value="P:signal transduction"/>
    <property type="evidence" value="ECO:0007669"/>
    <property type="project" value="InterPro"/>
</dbReference>
<dbReference type="Gene3D" id="3.40.50.10140">
    <property type="entry name" value="Toll/interleukin-1 receptor homology (TIR) domain"/>
    <property type="match status" value="1"/>
</dbReference>
<comment type="caution">
    <text evidence="2">The sequence shown here is derived from an EMBL/GenBank/DDBJ whole genome shotgun (WGS) entry which is preliminary data.</text>
</comment>
<accession>A0A392R9B4</accession>
<keyword evidence="3" id="KW-1185">Reference proteome</keyword>
<dbReference type="EMBL" id="LXQA010202731">
    <property type="protein sequence ID" value="MCI33238.1"/>
    <property type="molecule type" value="Genomic_DNA"/>
</dbReference>
<protein>
    <submittedName>
        <fullName evidence="2">TMV resistance protein N-like</fullName>
    </submittedName>
</protein>
<evidence type="ECO:0000313" key="2">
    <source>
        <dbReference type="EMBL" id="MCI33238.1"/>
    </source>
</evidence>
<name>A0A392R9B4_9FABA</name>
<sequence length="61" mass="6886">MECSRTLDQMVVPVFYDVDPSHVCHHETMIGEAFKDLAQRISKNDESRVDSNISGFVVVDS</sequence>
<dbReference type="Pfam" id="PF01582">
    <property type="entry name" value="TIR"/>
    <property type="match status" value="1"/>
</dbReference>
<feature type="domain" description="TIR" evidence="1">
    <location>
        <begin position="1"/>
        <end position="44"/>
    </location>
</feature>
<proteinExistence type="predicted"/>